<evidence type="ECO:0000313" key="2">
    <source>
        <dbReference type="EMBL" id="QGJ88070.1"/>
    </source>
</evidence>
<accession>A0A649V6Y6</accession>
<name>A0A649V6Y6_9CAUD</name>
<keyword evidence="3" id="KW-1185">Reference proteome</keyword>
<feature type="transmembrane region" description="Helical" evidence="1">
    <location>
        <begin position="15"/>
        <end position="35"/>
    </location>
</feature>
<dbReference type="KEGG" id="vg:55624295"/>
<dbReference type="EMBL" id="MN585971">
    <property type="protein sequence ID" value="QGJ88070.1"/>
    <property type="molecule type" value="Genomic_DNA"/>
</dbReference>
<keyword evidence="1" id="KW-0812">Transmembrane</keyword>
<keyword evidence="1" id="KW-1133">Transmembrane helix</keyword>
<evidence type="ECO:0000256" key="1">
    <source>
        <dbReference type="SAM" id="Phobius"/>
    </source>
</evidence>
<dbReference type="RefSeq" id="YP_009853611.1">
    <property type="nucleotide sequence ID" value="NC_048822.1"/>
</dbReference>
<protein>
    <submittedName>
        <fullName evidence="2">Membrane protein</fullName>
    </submittedName>
</protein>
<dbReference type="Proteomes" id="UP000425472">
    <property type="component" value="Segment"/>
</dbReference>
<keyword evidence="1" id="KW-0472">Membrane</keyword>
<dbReference type="GeneID" id="55624295"/>
<gene>
    <name evidence="2" type="primary">45</name>
    <name evidence="2" type="ORF">SEA_AVAZAK_45</name>
</gene>
<reference evidence="2 3" key="1">
    <citation type="submission" date="2019-10" db="EMBL/GenBank/DDBJ databases">
        <authorList>
            <person name="Millar G.J."/>
            <person name="Stotolongo A."/>
            <person name="Acosta C.G."/>
            <person name="Alexandre C.L."/>
            <person name="Birchfield S.K."/>
            <person name="Bradshaw K.L."/>
            <person name="Collins J.L."/>
            <person name="Emile S.L."/>
            <person name="Gale T.J."/>
            <person name="Higgs R.I."/>
            <person name="Jakubik A.E."/>
            <person name="Jasna A.S."/>
            <person name="Lightbourn T.A."/>
            <person name="Ortegon K.B."/>
            <person name="Sargent D.P."/>
            <person name="Thermozier K.N."/>
            <person name="Thomas F."/>
            <person name="Tucker J.D."/>
            <person name="White J.S."/>
            <person name="Sconiers W.B."/>
            <person name="Coleman S.T."/>
            <person name="Riley H.L."/>
            <person name="Garlena R.A."/>
            <person name="Russell D.A."/>
            <person name="Pope W.H."/>
            <person name="Jacobs-Sera D."/>
            <person name="Hatfull G.F."/>
        </authorList>
    </citation>
    <scope>NUCLEOTIDE SEQUENCE [LARGE SCALE GENOMIC DNA]</scope>
</reference>
<sequence>MIDKVKKHVQDNKKYYLVGGVMIAGSAALAGAYILGTKAAPKEVMNHISPRQTLNWKPTQTLEVYVEALGDPGNIIQDTTTGTIYASQNQAAQALGVSRTHISDHLKGAAESVKGHQLVKLGKAHVSDLAE</sequence>
<evidence type="ECO:0000313" key="3">
    <source>
        <dbReference type="Proteomes" id="UP000425472"/>
    </source>
</evidence>
<proteinExistence type="predicted"/>
<organism evidence="2 3">
    <name type="scientific">Gordonia phage Avazak</name>
    <dbReference type="NCBI Taxonomy" id="2656529"/>
    <lineage>
        <taxon>Viruses</taxon>
        <taxon>Duplodnaviria</taxon>
        <taxon>Heunggongvirae</taxon>
        <taxon>Uroviricota</taxon>
        <taxon>Caudoviricetes</taxon>
        <taxon>Deejayvirinae</taxon>
        <taxon>Tanisvirus</taxon>
        <taxon>Tanisvirus avazak</taxon>
    </lineage>
</organism>